<gene>
    <name evidence="1" type="ORF">F444_10859</name>
</gene>
<comment type="caution">
    <text evidence="1">The sequence shown here is derived from an EMBL/GenBank/DDBJ whole genome shotgun (WGS) entry which is preliminary data.</text>
</comment>
<dbReference type="AlphaFoldDB" id="A0A081A2Q7"/>
<accession>A0A081A2Q7</accession>
<dbReference type="Proteomes" id="UP000028582">
    <property type="component" value="Unassembled WGS sequence"/>
</dbReference>
<organism evidence="1 2">
    <name type="scientific">Phytophthora nicotianae P1976</name>
    <dbReference type="NCBI Taxonomy" id="1317066"/>
    <lineage>
        <taxon>Eukaryota</taxon>
        <taxon>Sar</taxon>
        <taxon>Stramenopiles</taxon>
        <taxon>Oomycota</taxon>
        <taxon>Peronosporomycetes</taxon>
        <taxon>Peronosporales</taxon>
        <taxon>Peronosporaceae</taxon>
        <taxon>Phytophthora</taxon>
    </lineage>
</organism>
<evidence type="ECO:0000313" key="2">
    <source>
        <dbReference type="Proteomes" id="UP000028582"/>
    </source>
</evidence>
<evidence type="ECO:0000313" key="1">
    <source>
        <dbReference type="EMBL" id="ETO73168.1"/>
    </source>
</evidence>
<reference evidence="1 2" key="1">
    <citation type="submission" date="2013-11" db="EMBL/GenBank/DDBJ databases">
        <title>The Genome Sequence of Phytophthora parasitica P1976.</title>
        <authorList>
            <consortium name="The Broad Institute Genomics Platform"/>
            <person name="Russ C."/>
            <person name="Tyler B."/>
            <person name="Panabieres F."/>
            <person name="Shan W."/>
            <person name="Tripathy S."/>
            <person name="Grunwald N."/>
            <person name="Machado M."/>
            <person name="Johnson C.S."/>
            <person name="Walker B."/>
            <person name="Young S."/>
            <person name="Zeng Q."/>
            <person name="Gargeya S."/>
            <person name="Fitzgerald M."/>
            <person name="Haas B."/>
            <person name="Abouelleil A."/>
            <person name="Allen A.W."/>
            <person name="Alvarado L."/>
            <person name="Arachchi H.M."/>
            <person name="Berlin A.M."/>
            <person name="Chapman S.B."/>
            <person name="Gainer-Dewar J."/>
            <person name="Goldberg J."/>
            <person name="Griggs A."/>
            <person name="Gujja S."/>
            <person name="Hansen M."/>
            <person name="Howarth C."/>
            <person name="Imamovic A."/>
            <person name="Ireland A."/>
            <person name="Larimer J."/>
            <person name="McCowan C."/>
            <person name="Murphy C."/>
            <person name="Pearson M."/>
            <person name="Poon T.W."/>
            <person name="Priest M."/>
            <person name="Roberts A."/>
            <person name="Saif S."/>
            <person name="Shea T."/>
            <person name="Sisk P."/>
            <person name="Sykes S."/>
            <person name="Wortman J."/>
            <person name="Nusbaum C."/>
            <person name="Birren B."/>
        </authorList>
    </citation>
    <scope>NUCLEOTIDE SEQUENCE [LARGE SCALE GENOMIC DNA]</scope>
    <source>
        <strain evidence="1 2">P1976</strain>
    </source>
</reference>
<dbReference type="EMBL" id="ANJA01001950">
    <property type="protein sequence ID" value="ETO73168.1"/>
    <property type="molecule type" value="Genomic_DNA"/>
</dbReference>
<name>A0A081A2Q7_PHYNI</name>
<proteinExistence type="predicted"/>
<sequence length="86" mass="9858">MDTRTLARELTRARLEELEKMRKVLDNIQHSLDEIMAAQMAFQGRIDEEEARIYQLMADLFEGGTVQDGTFSFGVLLEMAIHNLNA</sequence>
<protein>
    <submittedName>
        <fullName evidence="1">Uncharacterized protein</fullName>
    </submittedName>
</protein>